<dbReference type="SUPFAM" id="SSF51197">
    <property type="entry name" value="Clavaminate synthase-like"/>
    <property type="match status" value="1"/>
</dbReference>
<evidence type="ECO:0000256" key="1">
    <source>
        <dbReference type="SAM" id="MobiDB-lite"/>
    </source>
</evidence>
<evidence type="ECO:0000259" key="2">
    <source>
        <dbReference type="Pfam" id="PF03171"/>
    </source>
</evidence>
<dbReference type="AlphaFoldDB" id="A0A9Q0F7Q3"/>
<dbReference type="Pfam" id="PF03171">
    <property type="entry name" value="2OG-FeII_Oxy"/>
    <property type="match status" value="1"/>
</dbReference>
<dbReference type="OrthoDB" id="288590at2759"/>
<evidence type="ECO:0000313" key="4">
    <source>
        <dbReference type="Proteomes" id="UP001141552"/>
    </source>
</evidence>
<dbReference type="EMBL" id="JAKUCV010006825">
    <property type="protein sequence ID" value="KAJ4825725.1"/>
    <property type="molecule type" value="Genomic_DNA"/>
</dbReference>
<organism evidence="3 4">
    <name type="scientific">Turnera subulata</name>
    <dbReference type="NCBI Taxonomy" id="218843"/>
    <lineage>
        <taxon>Eukaryota</taxon>
        <taxon>Viridiplantae</taxon>
        <taxon>Streptophyta</taxon>
        <taxon>Embryophyta</taxon>
        <taxon>Tracheophyta</taxon>
        <taxon>Spermatophyta</taxon>
        <taxon>Magnoliopsida</taxon>
        <taxon>eudicotyledons</taxon>
        <taxon>Gunneridae</taxon>
        <taxon>Pentapetalae</taxon>
        <taxon>rosids</taxon>
        <taxon>fabids</taxon>
        <taxon>Malpighiales</taxon>
        <taxon>Passifloraceae</taxon>
        <taxon>Turnera</taxon>
    </lineage>
</organism>
<proteinExistence type="predicted"/>
<feature type="compositionally biased region" description="Basic and acidic residues" evidence="1">
    <location>
        <begin position="53"/>
        <end position="63"/>
    </location>
</feature>
<dbReference type="InterPro" id="IPR027443">
    <property type="entry name" value="IPNS-like_sf"/>
</dbReference>
<feature type="compositionally biased region" description="Basic and acidic residues" evidence="1">
    <location>
        <begin position="22"/>
        <end position="33"/>
    </location>
</feature>
<sequence>MSGDGSGVREAAAARGAEEEERWSRGRKGEVGVDARVAGQGGEGKRRRRGRRRDGGDGRGEGRWRLVAEGGRLQRRLLSNDKFRSVEHRVLANHRGPRISVACFFSTFLMPKSRLYGPIKELLTEENPPKYRETTVREYSAHYKDKGIDGTSALLDFRL</sequence>
<gene>
    <name evidence="3" type="ORF">Tsubulata_001229</name>
</gene>
<protein>
    <recommendedName>
        <fullName evidence="2">Isopenicillin N synthase-like Fe(2+) 2OG dioxygenase domain-containing protein</fullName>
    </recommendedName>
</protein>
<keyword evidence="4" id="KW-1185">Reference proteome</keyword>
<dbReference type="InterPro" id="IPR044861">
    <property type="entry name" value="IPNS-like_FE2OG_OXY"/>
</dbReference>
<dbReference type="Gene3D" id="2.60.120.330">
    <property type="entry name" value="B-lactam Antibiotic, Isopenicillin N Synthase, Chain"/>
    <property type="match status" value="1"/>
</dbReference>
<evidence type="ECO:0000313" key="3">
    <source>
        <dbReference type="EMBL" id="KAJ4825725.1"/>
    </source>
</evidence>
<accession>A0A9Q0F7Q3</accession>
<feature type="domain" description="Isopenicillin N synthase-like Fe(2+) 2OG dioxygenase" evidence="2">
    <location>
        <begin position="76"/>
        <end position="106"/>
    </location>
</feature>
<feature type="region of interest" description="Disordered" evidence="1">
    <location>
        <begin position="1"/>
        <end position="63"/>
    </location>
</feature>
<reference evidence="3" key="1">
    <citation type="submission" date="2022-02" db="EMBL/GenBank/DDBJ databases">
        <authorList>
            <person name="Henning P.M."/>
            <person name="McCubbin A.G."/>
            <person name="Shore J.S."/>
        </authorList>
    </citation>
    <scope>NUCLEOTIDE SEQUENCE</scope>
    <source>
        <strain evidence="3">F60SS</strain>
        <tissue evidence="3">Leaves</tissue>
    </source>
</reference>
<dbReference type="Proteomes" id="UP001141552">
    <property type="component" value="Unassembled WGS sequence"/>
</dbReference>
<name>A0A9Q0F7Q3_9ROSI</name>
<comment type="caution">
    <text evidence="3">The sequence shown here is derived from an EMBL/GenBank/DDBJ whole genome shotgun (WGS) entry which is preliminary data.</text>
</comment>
<reference evidence="3" key="2">
    <citation type="journal article" date="2023" name="Plants (Basel)">
        <title>Annotation of the Turnera subulata (Passifloraceae) Draft Genome Reveals the S-Locus Evolved after the Divergence of Turneroideae from Passifloroideae in a Stepwise Manner.</title>
        <authorList>
            <person name="Henning P.M."/>
            <person name="Roalson E.H."/>
            <person name="Mir W."/>
            <person name="McCubbin A.G."/>
            <person name="Shore J.S."/>
        </authorList>
    </citation>
    <scope>NUCLEOTIDE SEQUENCE</scope>
    <source>
        <strain evidence="3">F60SS</strain>
    </source>
</reference>